<protein>
    <submittedName>
        <fullName evidence="3">Uncharacterized protein</fullName>
    </submittedName>
</protein>
<evidence type="ECO:0000313" key="4">
    <source>
        <dbReference type="Proteomes" id="UP001371456"/>
    </source>
</evidence>
<proteinExistence type="predicted"/>
<evidence type="ECO:0000313" key="3">
    <source>
        <dbReference type="EMBL" id="KAK6790540.1"/>
    </source>
</evidence>
<evidence type="ECO:0000256" key="1">
    <source>
        <dbReference type="SAM" id="MobiDB-lite"/>
    </source>
</evidence>
<dbReference type="Proteomes" id="UP001371456">
    <property type="component" value="Unassembled WGS sequence"/>
</dbReference>
<feature type="region of interest" description="Disordered" evidence="1">
    <location>
        <begin position="1"/>
        <end position="49"/>
    </location>
</feature>
<sequence>MKSGLSRSNRSQSLFPGLERLVRKDQERSAVRSSSRSEGAKESNDIVPCPYPRKGNVISLLERIRSLCCEQEEALQMKQATGEKERLVLRNPADIELKLAAAIEREESSVTSGLSSFPVQMNKPVFSLSVAAPGKEV</sequence>
<dbReference type="EMBL" id="JBANQN010000012">
    <property type="protein sequence ID" value="KAK6774836.1"/>
    <property type="molecule type" value="Genomic_DNA"/>
</dbReference>
<accession>A0AAN8YF56</accession>
<name>A0AAN8YF56_SOLBU</name>
<reference evidence="3 4" key="1">
    <citation type="submission" date="2024-02" db="EMBL/GenBank/DDBJ databases">
        <title>de novo genome assembly of Solanum bulbocastanum strain 11H21.</title>
        <authorList>
            <person name="Hosaka A.J."/>
        </authorList>
    </citation>
    <scope>NUCLEOTIDE SEQUENCE [LARGE SCALE GENOMIC DNA]</scope>
    <source>
        <tissue evidence="3">Young leaves</tissue>
    </source>
</reference>
<organism evidence="3 4">
    <name type="scientific">Solanum bulbocastanum</name>
    <name type="common">Wild potato</name>
    <dbReference type="NCBI Taxonomy" id="147425"/>
    <lineage>
        <taxon>Eukaryota</taxon>
        <taxon>Viridiplantae</taxon>
        <taxon>Streptophyta</taxon>
        <taxon>Embryophyta</taxon>
        <taxon>Tracheophyta</taxon>
        <taxon>Spermatophyta</taxon>
        <taxon>Magnoliopsida</taxon>
        <taxon>eudicotyledons</taxon>
        <taxon>Gunneridae</taxon>
        <taxon>Pentapetalae</taxon>
        <taxon>asterids</taxon>
        <taxon>lamiids</taxon>
        <taxon>Solanales</taxon>
        <taxon>Solanaceae</taxon>
        <taxon>Solanoideae</taxon>
        <taxon>Solaneae</taxon>
        <taxon>Solanum</taxon>
    </lineage>
</organism>
<feature type="compositionally biased region" description="Basic and acidic residues" evidence="1">
    <location>
        <begin position="20"/>
        <end position="30"/>
    </location>
</feature>
<gene>
    <name evidence="3" type="ORF">RDI58_009621</name>
    <name evidence="2" type="ORF">RDI58_030076</name>
</gene>
<comment type="caution">
    <text evidence="3">The sequence shown here is derived from an EMBL/GenBank/DDBJ whole genome shotgun (WGS) entry which is preliminary data.</text>
</comment>
<keyword evidence="4" id="KW-1185">Reference proteome</keyword>
<feature type="compositionally biased region" description="Polar residues" evidence="1">
    <location>
        <begin position="1"/>
        <end position="14"/>
    </location>
</feature>
<dbReference type="AlphaFoldDB" id="A0AAN8YF56"/>
<dbReference type="EMBL" id="JBANQN010000004">
    <property type="protein sequence ID" value="KAK6790540.1"/>
    <property type="molecule type" value="Genomic_DNA"/>
</dbReference>
<evidence type="ECO:0000313" key="2">
    <source>
        <dbReference type="EMBL" id="KAK6774836.1"/>
    </source>
</evidence>